<accession>A0A0B8QE24</accession>
<reference evidence="1 2" key="2">
    <citation type="submission" date="2015-01" db="EMBL/GenBank/DDBJ databases">
        <authorList>
            <consortium name="NBRP consortium"/>
            <person name="Sawabe T."/>
            <person name="Meirelles P."/>
            <person name="Feng G."/>
            <person name="Sayaka M."/>
            <person name="Hattori M."/>
            <person name="Ohkuma M."/>
        </authorList>
    </citation>
    <scope>NUCLEOTIDE SEQUENCE [LARGE SCALE GENOMIC DNA]</scope>
    <source>
        <strain evidence="2">JCM 19241</strain>
    </source>
</reference>
<name>A0A0B8QE24_9VIBR</name>
<sequence length="52" mass="5546">MADHITKGAAVHLGYAPLRSSIIESQNTEGSVYPEAVKVAEGKLTITHQQVV</sequence>
<organism evidence="1 2">
    <name type="scientific">Vibrio ishigakensis</name>
    <dbReference type="NCBI Taxonomy" id="1481914"/>
    <lineage>
        <taxon>Bacteria</taxon>
        <taxon>Pseudomonadati</taxon>
        <taxon>Pseudomonadota</taxon>
        <taxon>Gammaproteobacteria</taxon>
        <taxon>Vibrionales</taxon>
        <taxon>Vibrionaceae</taxon>
        <taxon>Vibrio</taxon>
    </lineage>
</organism>
<gene>
    <name evidence="1" type="ORF">JCM19241_2873</name>
</gene>
<comment type="caution">
    <text evidence="1">The sequence shown here is derived from an EMBL/GenBank/DDBJ whole genome shotgun (WGS) entry which is preliminary data.</text>
</comment>
<proteinExistence type="predicted"/>
<evidence type="ECO:0000313" key="1">
    <source>
        <dbReference type="EMBL" id="GAM73418.1"/>
    </source>
</evidence>
<reference evidence="1 2" key="1">
    <citation type="submission" date="2015-01" db="EMBL/GenBank/DDBJ databases">
        <title>Vibrio sp. C94 JCM 19241 whole genome shotgun sequence.</title>
        <authorList>
            <person name="Sawabe T."/>
            <person name="Meirelles P."/>
            <person name="Feng G."/>
            <person name="Sayaka M."/>
            <person name="Hattori M."/>
            <person name="Ohkuma M."/>
        </authorList>
    </citation>
    <scope>NUCLEOTIDE SEQUENCE [LARGE SCALE GENOMIC DNA]</scope>
    <source>
        <strain evidence="2">JCM 19241</strain>
    </source>
</reference>
<evidence type="ECO:0000313" key="2">
    <source>
        <dbReference type="Proteomes" id="UP000031666"/>
    </source>
</evidence>
<dbReference type="EMBL" id="BBSC01000001">
    <property type="protein sequence ID" value="GAM73418.1"/>
    <property type="molecule type" value="Genomic_DNA"/>
</dbReference>
<dbReference type="AlphaFoldDB" id="A0A0B8QE24"/>
<protein>
    <submittedName>
        <fullName evidence="1">Uncharacterized protein</fullName>
    </submittedName>
</protein>
<dbReference type="Proteomes" id="UP000031666">
    <property type="component" value="Unassembled WGS sequence"/>
</dbReference>